<gene>
    <name evidence="3" type="ORF">POM88_018239</name>
</gene>
<dbReference type="InterPro" id="IPR013097">
    <property type="entry name" value="Dabb"/>
</dbReference>
<dbReference type="Proteomes" id="UP001237642">
    <property type="component" value="Unassembled WGS sequence"/>
</dbReference>
<dbReference type="PANTHER" id="PTHR33178">
    <property type="match status" value="1"/>
</dbReference>
<dbReference type="Pfam" id="PF07876">
    <property type="entry name" value="Dabb"/>
    <property type="match status" value="2"/>
</dbReference>
<dbReference type="SUPFAM" id="SSF54909">
    <property type="entry name" value="Dimeric alpha+beta barrel"/>
    <property type="match status" value="2"/>
</dbReference>
<comment type="caution">
    <text evidence="3">The sequence shown here is derived from an EMBL/GenBank/DDBJ whole genome shotgun (WGS) entry which is preliminary data.</text>
</comment>
<evidence type="ECO:0000313" key="3">
    <source>
        <dbReference type="EMBL" id="KAK1390061.1"/>
    </source>
</evidence>
<dbReference type="PROSITE" id="PS51502">
    <property type="entry name" value="S_R_A_B_BARREL"/>
    <property type="match status" value="2"/>
</dbReference>
<dbReference type="SMART" id="SM00886">
    <property type="entry name" value="Dabb"/>
    <property type="match status" value="2"/>
</dbReference>
<proteinExistence type="predicted"/>
<evidence type="ECO:0000259" key="2">
    <source>
        <dbReference type="PROSITE" id="PS51502"/>
    </source>
</evidence>
<organism evidence="3 4">
    <name type="scientific">Heracleum sosnowskyi</name>
    <dbReference type="NCBI Taxonomy" id="360622"/>
    <lineage>
        <taxon>Eukaryota</taxon>
        <taxon>Viridiplantae</taxon>
        <taxon>Streptophyta</taxon>
        <taxon>Embryophyta</taxon>
        <taxon>Tracheophyta</taxon>
        <taxon>Spermatophyta</taxon>
        <taxon>Magnoliopsida</taxon>
        <taxon>eudicotyledons</taxon>
        <taxon>Gunneridae</taxon>
        <taxon>Pentapetalae</taxon>
        <taxon>asterids</taxon>
        <taxon>campanulids</taxon>
        <taxon>Apiales</taxon>
        <taxon>Apiaceae</taxon>
        <taxon>Apioideae</taxon>
        <taxon>apioid superclade</taxon>
        <taxon>Tordylieae</taxon>
        <taxon>Tordyliinae</taxon>
        <taxon>Heracleum</taxon>
    </lineage>
</organism>
<feature type="domain" description="Stress-response A/B barrel" evidence="2">
    <location>
        <begin position="2"/>
        <end position="97"/>
    </location>
</feature>
<dbReference type="PANTHER" id="PTHR33178:SF3">
    <property type="entry name" value="STRESS-RESPONSE A_B BARREL DOMAIN-CONTAINING PROTEIN UP3"/>
    <property type="match status" value="1"/>
</dbReference>
<evidence type="ECO:0000256" key="1">
    <source>
        <dbReference type="ARBA" id="ARBA00011738"/>
    </source>
</evidence>
<keyword evidence="4" id="KW-1185">Reference proteome</keyword>
<dbReference type="InterPro" id="IPR011008">
    <property type="entry name" value="Dimeric_a/b-barrel"/>
</dbReference>
<dbReference type="Gene3D" id="3.30.70.100">
    <property type="match status" value="2"/>
</dbReference>
<reference evidence="3" key="2">
    <citation type="submission" date="2023-05" db="EMBL/GenBank/DDBJ databases">
        <authorList>
            <person name="Schelkunov M.I."/>
        </authorList>
    </citation>
    <scope>NUCLEOTIDE SEQUENCE</scope>
    <source>
        <strain evidence="3">Hsosn_3</strain>
        <tissue evidence="3">Leaf</tissue>
    </source>
</reference>
<dbReference type="InterPro" id="IPR044662">
    <property type="entry name" value="HS1/DABB1-like"/>
</dbReference>
<protein>
    <submittedName>
        <fullName evidence="3">Stress-response A/B barrel domain-containing protein UP3</fullName>
    </submittedName>
</protein>
<accession>A0AAD8MYZ2</accession>
<sequence length="211" mass="23267">MIEHVVLYRFKPETEPSQIAATINGLNGLVSINEVVHLSAGPLLRAHSSSSSLSFTHMLHCRYNSQDDLKAYAVHPAHVSLVNRTSVLLDDIMAVDWIWEDASAPAPGSVSKVVFLKLKDNLAHKEYVLEVIRETCNKFSSICQFSFGENFSLNRAKGFSIAILMVFDGVEVLDSSAEIMNLLNEKLKDLVEDDLVLDCIIGTPQSDSSST</sequence>
<comment type="subunit">
    <text evidence="1">Homodimer.</text>
</comment>
<feature type="domain" description="Stress-response A/B barrel" evidence="2">
    <location>
        <begin position="110"/>
        <end position="211"/>
    </location>
</feature>
<evidence type="ECO:0000313" key="4">
    <source>
        <dbReference type="Proteomes" id="UP001237642"/>
    </source>
</evidence>
<name>A0AAD8MYZ2_9APIA</name>
<reference evidence="3" key="1">
    <citation type="submission" date="2023-02" db="EMBL/GenBank/DDBJ databases">
        <title>Genome of toxic invasive species Heracleum sosnowskyi carries increased number of genes despite the absence of recent whole-genome duplications.</title>
        <authorList>
            <person name="Schelkunov M."/>
            <person name="Shtratnikova V."/>
            <person name="Makarenko M."/>
            <person name="Klepikova A."/>
            <person name="Omelchenko D."/>
            <person name="Novikova G."/>
            <person name="Obukhova E."/>
            <person name="Bogdanov V."/>
            <person name="Penin A."/>
            <person name="Logacheva M."/>
        </authorList>
    </citation>
    <scope>NUCLEOTIDE SEQUENCE</scope>
    <source>
        <strain evidence="3">Hsosn_3</strain>
        <tissue evidence="3">Leaf</tissue>
    </source>
</reference>
<dbReference type="AlphaFoldDB" id="A0AAD8MYZ2"/>
<dbReference type="EMBL" id="JAUIZM010000004">
    <property type="protein sequence ID" value="KAK1390061.1"/>
    <property type="molecule type" value="Genomic_DNA"/>
</dbReference>